<keyword evidence="1" id="KW-0472">Membrane</keyword>
<dbReference type="EMBL" id="JBHRSK010000006">
    <property type="protein sequence ID" value="MFC2968433.1"/>
    <property type="molecule type" value="Genomic_DNA"/>
</dbReference>
<accession>A0ABV7AHI3</accession>
<sequence length="78" mass="8100">MNTDLMFVIGLVVGVLAIPSIFSAFSESRAPRAAAIMVLIAGVLIVTAVSQKPAAYTFENIPDVVLRVVGGLLNGSLL</sequence>
<name>A0ABV7AHI3_9RHOB</name>
<gene>
    <name evidence="2" type="ORF">ACFOES_10035</name>
</gene>
<evidence type="ECO:0000313" key="3">
    <source>
        <dbReference type="Proteomes" id="UP001595443"/>
    </source>
</evidence>
<protein>
    <recommendedName>
        <fullName evidence="4">50S ribosomal protein L35</fullName>
    </recommendedName>
</protein>
<proteinExistence type="predicted"/>
<keyword evidence="1" id="KW-1133">Transmembrane helix</keyword>
<reference evidence="3" key="1">
    <citation type="journal article" date="2019" name="Int. J. Syst. Evol. Microbiol.">
        <title>The Global Catalogue of Microorganisms (GCM) 10K type strain sequencing project: providing services to taxonomists for standard genome sequencing and annotation.</title>
        <authorList>
            <consortium name="The Broad Institute Genomics Platform"/>
            <consortium name="The Broad Institute Genome Sequencing Center for Infectious Disease"/>
            <person name="Wu L."/>
            <person name="Ma J."/>
        </authorList>
    </citation>
    <scope>NUCLEOTIDE SEQUENCE [LARGE SCALE GENOMIC DNA]</scope>
    <source>
        <strain evidence="3">KCTC 62192</strain>
    </source>
</reference>
<evidence type="ECO:0008006" key="4">
    <source>
        <dbReference type="Google" id="ProtNLM"/>
    </source>
</evidence>
<feature type="transmembrane region" description="Helical" evidence="1">
    <location>
        <begin position="6"/>
        <end position="26"/>
    </location>
</feature>
<comment type="caution">
    <text evidence="2">The sequence shown here is derived from an EMBL/GenBank/DDBJ whole genome shotgun (WGS) entry which is preliminary data.</text>
</comment>
<feature type="transmembrane region" description="Helical" evidence="1">
    <location>
        <begin position="33"/>
        <end position="50"/>
    </location>
</feature>
<evidence type="ECO:0000313" key="2">
    <source>
        <dbReference type="EMBL" id="MFC2968433.1"/>
    </source>
</evidence>
<dbReference type="Proteomes" id="UP001595443">
    <property type="component" value="Unassembled WGS sequence"/>
</dbReference>
<dbReference type="RefSeq" id="WP_377833133.1">
    <property type="nucleotide sequence ID" value="NZ_JBHRSK010000006.1"/>
</dbReference>
<keyword evidence="3" id="KW-1185">Reference proteome</keyword>
<keyword evidence="1" id="KW-0812">Transmembrane</keyword>
<organism evidence="2 3">
    <name type="scientific">Acidimangrovimonas pyrenivorans</name>
    <dbReference type="NCBI Taxonomy" id="2030798"/>
    <lineage>
        <taxon>Bacteria</taxon>
        <taxon>Pseudomonadati</taxon>
        <taxon>Pseudomonadota</taxon>
        <taxon>Alphaproteobacteria</taxon>
        <taxon>Rhodobacterales</taxon>
        <taxon>Paracoccaceae</taxon>
        <taxon>Acidimangrovimonas</taxon>
    </lineage>
</organism>
<evidence type="ECO:0000256" key="1">
    <source>
        <dbReference type="SAM" id="Phobius"/>
    </source>
</evidence>